<gene>
    <name evidence="1" type="ORF">DARMORV10_C08P05170.1</name>
</gene>
<feature type="non-terminal residue" evidence="1">
    <location>
        <position position="1"/>
    </location>
</feature>
<accession>A0A816UB51</accession>
<feature type="non-terminal residue" evidence="1">
    <location>
        <position position="69"/>
    </location>
</feature>
<dbReference type="AlphaFoldDB" id="A0A816UB51"/>
<reference evidence="1" key="1">
    <citation type="submission" date="2021-01" db="EMBL/GenBank/DDBJ databases">
        <authorList>
            <consortium name="Genoscope - CEA"/>
            <person name="William W."/>
        </authorList>
    </citation>
    <scope>NUCLEOTIDE SEQUENCE</scope>
</reference>
<organism evidence="1">
    <name type="scientific">Brassica napus</name>
    <name type="common">Rape</name>
    <dbReference type="NCBI Taxonomy" id="3708"/>
    <lineage>
        <taxon>Eukaryota</taxon>
        <taxon>Viridiplantae</taxon>
        <taxon>Streptophyta</taxon>
        <taxon>Embryophyta</taxon>
        <taxon>Tracheophyta</taxon>
        <taxon>Spermatophyta</taxon>
        <taxon>Magnoliopsida</taxon>
        <taxon>eudicotyledons</taxon>
        <taxon>Gunneridae</taxon>
        <taxon>Pentapetalae</taxon>
        <taxon>rosids</taxon>
        <taxon>malvids</taxon>
        <taxon>Brassicales</taxon>
        <taxon>Brassicaceae</taxon>
        <taxon>Brassiceae</taxon>
        <taxon>Brassica</taxon>
    </lineage>
</organism>
<name>A0A816UB51_BRANA</name>
<dbReference type="EMBL" id="HG994372">
    <property type="protein sequence ID" value="CAF2106160.1"/>
    <property type="molecule type" value="Genomic_DNA"/>
</dbReference>
<dbReference type="Proteomes" id="UP001295469">
    <property type="component" value="Chromosome C08"/>
</dbReference>
<protein>
    <submittedName>
        <fullName evidence="1">(rape) hypothetical protein</fullName>
    </submittedName>
</protein>
<proteinExistence type="predicted"/>
<evidence type="ECO:0000313" key="1">
    <source>
        <dbReference type="EMBL" id="CAF2106160.1"/>
    </source>
</evidence>
<sequence length="69" mass="8199">KETEREKEDRELENEINEYTKLADLADLDMTEDMINQDDLLDEMELLKEHTRDDEMEDGRIEAISQLSP</sequence>